<sequence length="298" mass="31278">MERRHLEYFLAVADSGSFTRAAAKLTIAQPSLSASIASLERELGHELFERLGRGVKLTPAGEALLEPARRTLRAFSLAKGAVRSVADAGFGHLSIISGTLWAIEPLVRMIGEFRLVYPAVQFTVSDPLTRTEVLDAVRSGEADFGLLDGTPPGGALASRWLVDHELVAVLPTRSPVSALSVGVGDLVPLGLISTPKGTPLRTLLAEQLELVGQPDEVAVQTAHLASVIPLVLAGAGAAILPEGLASDAAAKGARVVRLTPATRAPVHIIWRDGRLNSLGEHFLSVGAELYGNHGAANL</sequence>
<organism evidence="6 7">
    <name type="scientific">Nocardioides gansuensis</name>
    <dbReference type="NCBI Taxonomy" id="2138300"/>
    <lineage>
        <taxon>Bacteria</taxon>
        <taxon>Bacillati</taxon>
        <taxon>Actinomycetota</taxon>
        <taxon>Actinomycetes</taxon>
        <taxon>Propionibacteriales</taxon>
        <taxon>Nocardioidaceae</taxon>
        <taxon>Nocardioides</taxon>
    </lineage>
</organism>
<dbReference type="Proteomes" id="UP000246018">
    <property type="component" value="Unassembled WGS sequence"/>
</dbReference>
<evidence type="ECO:0000256" key="4">
    <source>
        <dbReference type="ARBA" id="ARBA00023163"/>
    </source>
</evidence>
<dbReference type="AlphaFoldDB" id="A0A2T8F589"/>
<evidence type="ECO:0000313" key="7">
    <source>
        <dbReference type="Proteomes" id="UP000246018"/>
    </source>
</evidence>
<keyword evidence="2" id="KW-0805">Transcription regulation</keyword>
<keyword evidence="7" id="KW-1185">Reference proteome</keyword>
<dbReference type="OrthoDB" id="3181812at2"/>
<dbReference type="Pfam" id="PF00126">
    <property type="entry name" value="HTH_1"/>
    <property type="match status" value="1"/>
</dbReference>
<dbReference type="PANTHER" id="PTHR30419:SF8">
    <property type="entry name" value="NITROGEN ASSIMILATION TRANSCRIPTIONAL ACTIVATOR-RELATED"/>
    <property type="match status" value="1"/>
</dbReference>
<dbReference type="CDD" id="cd05466">
    <property type="entry name" value="PBP2_LTTR_substrate"/>
    <property type="match status" value="1"/>
</dbReference>
<dbReference type="Gene3D" id="1.10.10.10">
    <property type="entry name" value="Winged helix-like DNA-binding domain superfamily/Winged helix DNA-binding domain"/>
    <property type="match status" value="1"/>
</dbReference>
<dbReference type="PRINTS" id="PR00039">
    <property type="entry name" value="HTHLYSR"/>
</dbReference>
<protein>
    <submittedName>
        <fullName evidence="6">LysR family transcriptional regulator</fullName>
    </submittedName>
</protein>
<dbReference type="GO" id="GO:0003700">
    <property type="term" value="F:DNA-binding transcription factor activity"/>
    <property type="evidence" value="ECO:0007669"/>
    <property type="project" value="InterPro"/>
</dbReference>
<keyword evidence="4" id="KW-0804">Transcription</keyword>
<reference evidence="6 7" key="1">
    <citation type="submission" date="2018-04" db="EMBL/GenBank/DDBJ databases">
        <title>Genome of Nocardioides gansuensis WSJ-1.</title>
        <authorList>
            <person name="Wu S."/>
            <person name="Wang G."/>
        </authorList>
    </citation>
    <scope>NUCLEOTIDE SEQUENCE [LARGE SCALE GENOMIC DNA]</scope>
    <source>
        <strain evidence="6 7">WSJ-1</strain>
    </source>
</reference>
<dbReference type="GO" id="GO:0003677">
    <property type="term" value="F:DNA binding"/>
    <property type="evidence" value="ECO:0007669"/>
    <property type="project" value="UniProtKB-KW"/>
</dbReference>
<dbReference type="SUPFAM" id="SSF46785">
    <property type="entry name" value="Winged helix' DNA-binding domain"/>
    <property type="match status" value="1"/>
</dbReference>
<dbReference type="InterPro" id="IPR000847">
    <property type="entry name" value="LysR_HTH_N"/>
</dbReference>
<evidence type="ECO:0000256" key="2">
    <source>
        <dbReference type="ARBA" id="ARBA00023015"/>
    </source>
</evidence>
<dbReference type="EMBL" id="QDGZ01000012">
    <property type="protein sequence ID" value="PVG80888.1"/>
    <property type="molecule type" value="Genomic_DNA"/>
</dbReference>
<dbReference type="Gene3D" id="3.40.190.10">
    <property type="entry name" value="Periplasmic binding protein-like II"/>
    <property type="match status" value="2"/>
</dbReference>
<evidence type="ECO:0000256" key="1">
    <source>
        <dbReference type="ARBA" id="ARBA00009437"/>
    </source>
</evidence>
<dbReference type="InterPro" id="IPR050950">
    <property type="entry name" value="HTH-type_LysR_regulators"/>
</dbReference>
<evidence type="ECO:0000256" key="3">
    <source>
        <dbReference type="ARBA" id="ARBA00023125"/>
    </source>
</evidence>
<comment type="similarity">
    <text evidence="1">Belongs to the LysR transcriptional regulatory family.</text>
</comment>
<dbReference type="Pfam" id="PF03466">
    <property type="entry name" value="LysR_substrate"/>
    <property type="match status" value="1"/>
</dbReference>
<dbReference type="InterPro" id="IPR036390">
    <property type="entry name" value="WH_DNA-bd_sf"/>
</dbReference>
<proteinExistence type="inferred from homology"/>
<evidence type="ECO:0000313" key="6">
    <source>
        <dbReference type="EMBL" id="PVG80888.1"/>
    </source>
</evidence>
<dbReference type="GO" id="GO:0005829">
    <property type="term" value="C:cytosol"/>
    <property type="evidence" value="ECO:0007669"/>
    <property type="project" value="TreeGrafter"/>
</dbReference>
<evidence type="ECO:0000259" key="5">
    <source>
        <dbReference type="PROSITE" id="PS50931"/>
    </source>
</evidence>
<keyword evidence="3" id="KW-0238">DNA-binding</keyword>
<gene>
    <name evidence="6" type="ORF">DDE18_21130</name>
</gene>
<dbReference type="PROSITE" id="PS50931">
    <property type="entry name" value="HTH_LYSR"/>
    <property type="match status" value="1"/>
</dbReference>
<dbReference type="InterPro" id="IPR005119">
    <property type="entry name" value="LysR_subst-bd"/>
</dbReference>
<feature type="domain" description="HTH lysR-type" evidence="5">
    <location>
        <begin position="1"/>
        <end position="58"/>
    </location>
</feature>
<comment type="caution">
    <text evidence="6">The sequence shown here is derived from an EMBL/GenBank/DDBJ whole genome shotgun (WGS) entry which is preliminary data.</text>
</comment>
<name>A0A2T8F589_9ACTN</name>
<accession>A0A2T8F589</accession>
<dbReference type="SUPFAM" id="SSF53850">
    <property type="entry name" value="Periplasmic binding protein-like II"/>
    <property type="match status" value="1"/>
</dbReference>
<dbReference type="PANTHER" id="PTHR30419">
    <property type="entry name" value="HTH-TYPE TRANSCRIPTIONAL REGULATOR YBHD"/>
    <property type="match status" value="1"/>
</dbReference>
<dbReference type="RefSeq" id="WP_116574342.1">
    <property type="nucleotide sequence ID" value="NZ_QDGZ01000012.1"/>
</dbReference>
<dbReference type="InterPro" id="IPR036388">
    <property type="entry name" value="WH-like_DNA-bd_sf"/>
</dbReference>
<dbReference type="FunFam" id="1.10.10.10:FF:000001">
    <property type="entry name" value="LysR family transcriptional regulator"/>
    <property type="match status" value="1"/>
</dbReference>